<evidence type="ECO:0000313" key="2">
    <source>
        <dbReference type="EMBL" id="CAE8606427.1"/>
    </source>
</evidence>
<keyword evidence="3" id="KW-1185">Reference proteome</keyword>
<gene>
    <name evidence="2" type="ORF">PGLA1383_LOCUS24418</name>
</gene>
<sequence length="164" mass="17916">MILVPWGAEDDVNLYIEWFIRISRKHAKMLNQVKEYWDHSSWTTALAMRGQTIGMNMTFKQATNDILNDLSALNNIFIAVPSPPPPATGTRTKVPAASDGSQQEETWTKTLYKKKGGGNSKDGKGKGKGKDGRGRGIGRGGGGRGRGGNGHVKKDDWSWKKSAS</sequence>
<organism evidence="2 3">
    <name type="scientific">Polarella glacialis</name>
    <name type="common">Dinoflagellate</name>
    <dbReference type="NCBI Taxonomy" id="89957"/>
    <lineage>
        <taxon>Eukaryota</taxon>
        <taxon>Sar</taxon>
        <taxon>Alveolata</taxon>
        <taxon>Dinophyceae</taxon>
        <taxon>Suessiales</taxon>
        <taxon>Suessiaceae</taxon>
        <taxon>Polarella</taxon>
    </lineage>
</organism>
<dbReference type="EMBL" id="CAJNNV010019205">
    <property type="protein sequence ID" value="CAE8606427.1"/>
    <property type="molecule type" value="Genomic_DNA"/>
</dbReference>
<protein>
    <submittedName>
        <fullName evidence="2">Uncharacterized protein</fullName>
    </submittedName>
</protein>
<feature type="compositionally biased region" description="Gly residues" evidence="1">
    <location>
        <begin position="135"/>
        <end position="150"/>
    </location>
</feature>
<feature type="region of interest" description="Disordered" evidence="1">
    <location>
        <begin position="80"/>
        <end position="164"/>
    </location>
</feature>
<proteinExistence type="predicted"/>
<evidence type="ECO:0000313" key="3">
    <source>
        <dbReference type="Proteomes" id="UP000654075"/>
    </source>
</evidence>
<feature type="compositionally biased region" description="Polar residues" evidence="1">
    <location>
        <begin position="99"/>
        <end position="109"/>
    </location>
</feature>
<reference evidence="2" key="1">
    <citation type="submission" date="2021-02" db="EMBL/GenBank/DDBJ databases">
        <authorList>
            <person name="Dougan E. K."/>
            <person name="Rhodes N."/>
            <person name="Thang M."/>
            <person name="Chan C."/>
        </authorList>
    </citation>
    <scope>NUCLEOTIDE SEQUENCE</scope>
</reference>
<name>A0A813F1Y8_POLGL</name>
<dbReference type="Proteomes" id="UP000654075">
    <property type="component" value="Unassembled WGS sequence"/>
</dbReference>
<dbReference type="AlphaFoldDB" id="A0A813F1Y8"/>
<feature type="compositionally biased region" description="Basic and acidic residues" evidence="1">
    <location>
        <begin position="121"/>
        <end position="134"/>
    </location>
</feature>
<comment type="caution">
    <text evidence="2">The sequence shown here is derived from an EMBL/GenBank/DDBJ whole genome shotgun (WGS) entry which is preliminary data.</text>
</comment>
<accession>A0A813F1Y8</accession>
<feature type="compositionally biased region" description="Basic and acidic residues" evidence="1">
    <location>
        <begin position="152"/>
        <end position="164"/>
    </location>
</feature>
<evidence type="ECO:0000256" key="1">
    <source>
        <dbReference type="SAM" id="MobiDB-lite"/>
    </source>
</evidence>